<dbReference type="PANTHER" id="PTHR48062:SF52">
    <property type="entry name" value="RECEPTOR-LIKE PROTEIN 8-RELATED"/>
    <property type="match status" value="1"/>
</dbReference>
<keyword evidence="3" id="KW-1003">Cell membrane</keyword>
<evidence type="ECO:0000256" key="1">
    <source>
        <dbReference type="ARBA" id="ARBA00004236"/>
    </source>
</evidence>
<evidence type="ECO:0000256" key="2">
    <source>
        <dbReference type="ARBA" id="ARBA00009592"/>
    </source>
</evidence>
<evidence type="ECO:0000256" key="10">
    <source>
        <dbReference type="ARBA" id="ARBA00037847"/>
    </source>
</evidence>
<organism evidence="12 13">
    <name type="scientific">Protea cynaroides</name>
    <dbReference type="NCBI Taxonomy" id="273540"/>
    <lineage>
        <taxon>Eukaryota</taxon>
        <taxon>Viridiplantae</taxon>
        <taxon>Streptophyta</taxon>
        <taxon>Embryophyta</taxon>
        <taxon>Tracheophyta</taxon>
        <taxon>Spermatophyta</taxon>
        <taxon>Magnoliopsida</taxon>
        <taxon>Proteales</taxon>
        <taxon>Proteaceae</taxon>
        <taxon>Protea</taxon>
    </lineage>
</organism>
<keyword evidence="6" id="KW-0732">Signal</keyword>
<gene>
    <name evidence="12" type="ORF">NE237_020109</name>
</gene>
<evidence type="ECO:0000256" key="3">
    <source>
        <dbReference type="ARBA" id="ARBA00022475"/>
    </source>
</evidence>
<proteinExistence type="inferred from homology"/>
<evidence type="ECO:0000256" key="6">
    <source>
        <dbReference type="ARBA" id="ARBA00022729"/>
    </source>
</evidence>
<dbReference type="Pfam" id="PF13855">
    <property type="entry name" value="LRR_8"/>
    <property type="match status" value="1"/>
</dbReference>
<keyword evidence="4" id="KW-0433">Leucine-rich repeat</keyword>
<keyword evidence="13" id="KW-1185">Reference proteome</keyword>
<feature type="transmembrane region" description="Helical" evidence="11">
    <location>
        <begin position="223"/>
        <end position="249"/>
    </location>
</feature>
<comment type="caution">
    <text evidence="12">The sequence shown here is derived from an EMBL/GenBank/DDBJ whole genome shotgun (WGS) entry which is preliminary data.</text>
</comment>
<evidence type="ECO:0000256" key="11">
    <source>
        <dbReference type="SAM" id="Phobius"/>
    </source>
</evidence>
<keyword evidence="5 11" id="KW-0812">Transmembrane</keyword>
<sequence length="275" mass="31067">MNATWLPLVTGVLRIFPPTDLSHNALSRSIPQCLNNISFGRVFTIFEVFSEWVIHFLPNFGSDELLISKYYDQEIGESEEVEFIMRSRSNSYKGSILNFVSALDLSYNNFKDVILSEIGDLNGIVALNLSHNQLTGPIPRTLSNLTQIESLDLSYNKLSGEIPFELSILYSLEVFIFSRFSNNSYDGNPFLCGPPLSRPCSSITEPTNTSATTSIGVNGVDDIYMTAFFASFATSYVIFFLGFAVVLYINPYWQRMWFHFIENCIYSCHEFVSGT</sequence>
<dbReference type="SUPFAM" id="SSF52058">
    <property type="entry name" value="L domain-like"/>
    <property type="match status" value="1"/>
</dbReference>
<protein>
    <submittedName>
        <fullName evidence="12">Uncharacterized protein</fullName>
    </submittedName>
</protein>
<name>A0A9Q0K1C2_9MAGN</name>
<keyword evidence="9 11" id="KW-0472">Membrane</keyword>
<dbReference type="OrthoDB" id="544346at2759"/>
<dbReference type="InterPro" id="IPR001611">
    <property type="entry name" value="Leu-rich_rpt"/>
</dbReference>
<dbReference type="InterPro" id="IPR051502">
    <property type="entry name" value="RLP_Defense_Trigger"/>
</dbReference>
<evidence type="ECO:0000256" key="8">
    <source>
        <dbReference type="ARBA" id="ARBA00022989"/>
    </source>
</evidence>
<evidence type="ECO:0000313" key="13">
    <source>
        <dbReference type="Proteomes" id="UP001141806"/>
    </source>
</evidence>
<keyword evidence="7" id="KW-0677">Repeat</keyword>
<dbReference type="EMBL" id="JAMYWD010000009">
    <property type="protein sequence ID" value="KAJ4960199.1"/>
    <property type="molecule type" value="Genomic_DNA"/>
</dbReference>
<keyword evidence="8 11" id="KW-1133">Transmembrane helix</keyword>
<dbReference type="FunFam" id="3.80.10.10:FF:000383">
    <property type="entry name" value="Leucine-rich repeat receptor protein kinase EMS1"/>
    <property type="match status" value="1"/>
</dbReference>
<dbReference type="Gene3D" id="3.80.10.10">
    <property type="entry name" value="Ribonuclease Inhibitor"/>
    <property type="match status" value="1"/>
</dbReference>
<dbReference type="GO" id="GO:0005886">
    <property type="term" value="C:plasma membrane"/>
    <property type="evidence" value="ECO:0007669"/>
    <property type="project" value="UniProtKB-SubCell"/>
</dbReference>
<evidence type="ECO:0000256" key="4">
    <source>
        <dbReference type="ARBA" id="ARBA00022614"/>
    </source>
</evidence>
<dbReference type="InterPro" id="IPR032675">
    <property type="entry name" value="LRR_dom_sf"/>
</dbReference>
<evidence type="ECO:0000256" key="5">
    <source>
        <dbReference type="ARBA" id="ARBA00022692"/>
    </source>
</evidence>
<dbReference type="AlphaFoldDB" id="A0A9Q0K1C2"/>
<accession>A0A9Q0K1C2</accession>
<evidence type="ECO:0000313" key="12">
    <source>
        <dbReference type="EMBL" id="KAJ4960199.1"/>
    </source>
</evidence>
<evidence type="ECO:0000256" key="9">
    <source>
        <dbReference type="ARBA" id="ARBA00023136"/>
    </source>
</evidence>
<dbReference type="PANTHER" id="PTHR48062">
    <property type="entry name" value="RECEPTOR-LIKE PROTEIN 14"/>
    <property type="match status" value="1"/>
</dbReference>
<evidence type="ECO:0000256" key="7">
    <source>
        <dbReference type="ARBA" id="ARBA00022737"/>
    </source>
</evidence>
<dbReference type="PRINTS" id="PR00019">
    <property type="entry name" value="LEURICHRPT"/>
</dbReference>
<comment type="subcellular location">
    <subcellularLocation>
        <location evidence="1">Cell membrane</location>
    </subcellularLocation>
    <subcellularLocation>
        <location evidence="10">Endomembrane system</location>
        <topology evidence="10">Single-pass membrane protein</topology>
    </subcellularLocation>
</comment>
<reference evidence="12" key="1">
    <citation type="journal article" date="2023" name="Plant J.">
        <title>The genome of the king protea, Protea cynaroides.</title>
        <authorList>
            <person name="Chang J."/>
            <person name="Duong T.A."/>
            <person name="Schoeman C."/>
            <person name="Ma X."/>
            <person name="Roodt D."/>
            <person name="Barker N."/>
            <person name="Li Z."/>
            <person name="Van de Peer Y."/>
            <person name="Mizrachi E."/>
        </authorList>
    </citation>
    <scope>NUCLEOTIDE SEQUENCE</scope>
    <source>
        <tissue evidence="12">Young leaves</tissue>
    </source>
</reference>
<dbReference type="GO" id="GO:0012505">
    <property type="term" value="C:endomembrane system"/>
    <property type="evidence" value="ECO:0007669"/>
    <property type="project" value="UniProtKB-SubCell"/>
</dbReference>
<dbReference type="Proteomes" id="UP001141806">
    <property type="component" value="Unassembled WGS sequence"/>
</dbReference>
<comment type="similarity">
    <text evidence="2">Belongs to the RLP family.</text>
</comment>